<protein>
    <submittedName>
        <fullName evidence="1">Uncharacterized protein</fullName>
    </submittedName>
</protein>
<accession>A0A386PNA3</accession>
<keyword evidence="2" id="KW-1185">Reference proteome</keyword>
<dbReference type="EMBL" id="CP028884">
    <property type="protein sequence ID" value="AYE36772.1"/>
    <property type="molecule type" value="Genomic_DNA"/>
</dbReference>
<sequence>MRFGKGVLFNSLLLIPNFLFANVVVKEQIGINSNFSYLFSDYEKSNSLGTGIFGFENEVYLGFSMSHSFFQLEVSPSFVIKRENKYLDFKNAFLNLYFDTLIVKLGKQNYHIGSGLIENIILGRIKKAEEWFTEVYYSVSYYAISFGAMLDQLVLSELESSKYVSPWGYFQISFPSWDLLFMLETPFHFKSNNVDIKLIFDASFEIYNGIFFYSTIRQDLLCEKDYAFRSQDNRYLLGLRYYTDFENTVVNGFNVAFESYSKSNNYFISTAFVLSWIENLFQTSAALKFNLSDNSLQVYLEGDFSITKILTLKIKSIFEPLRQKILFKSIPLSQILSIEIKFKV</sequence>
<reference evidence="1 2" key="1">
    <citation type="journal article" date="2018" name="Infect. Genet. Evol.">
        <title>Genome-wide analysis of Borrelia turcica and 'Candidatus Borrelia tachyglossi' shows relapsing fever-like genomes with unique genomic links to Lyme disease Borrelia.</title>
        <authorList>
            <person name="Gofton A.W."/>
            <person name="Margos G."/>
            <person name="Fingerle V."/>
            <person name="Hepner S."/>
            <person name="Loh S.M."/>
            <person name="Ryan U."/>
            <person name="Irwin P."/>
            <person name="Oskam C.L."/>
        </authorList>
    </citation>
    <scope>NUCLEOTIDE SEQUENCE [LARGE SCALE GENOMIC DNA]</scope>
    <source>
        <strain evidence="1 2">IST7</strain>
    </source>
</reference>
<name>A0A386PNA3_9SPIR</name>
<dbReference type="Proteomes" id="UP000275571">
    <property type="component" value="Chromosome"/>
</dbReference>
<dbReference type="KEGG" id="btur:DB313_04525"/>
<gene>
    <name evidence="1" type="ORF">DB313_04525</name>
</gene>
<dbReference type="AlphaFoldDB" id="A0A386PNA3"/>
<organism evidence="1 2">
    <name type="scientific">Borrelia turcica IST7</name>
    <dbReference type="NCBI Taxonomy" id="1104446"/>
    <lineage>
        <taxon>Bacteria</taxon>
        <taxon>Pseudomonadati</taxon>
        <taxon>Spirochaetota</taxon>
        <taxon>Spirochaetia</taxon>
        <taxon>Spirochaetales</taxon>
        <taxon>Borreliaceae</taxon>
        <taxon>Borrelia</taxon>
    </lineage>
</organism>
<evidence type="ECO:0000313" key="1">
    <source>
        <dbReference type="EMBL" id="AYE36772.1"/>
    </source>
</evidence>
<dbReference type="OrthoDB" id="351771at2"/>
<proteinExistence type="predicted"/>
<evidence type="ECO:0000313" key="2">
    <source>
        <dbReference type="Proteomes" id="UP000275571"/>
    </source>
</evidence>